<dbReference type="EMBL" id="JARIHO010000012">
    <property type="protein sequence ID" value="KAJ7352554.1"/>
    <property type="molecule type" value="Genomic_DNA"/>
</dbReference>
<sequence length="140" mass="15474">MIEKYSQSLEVYQQFCNAQEFPAPHRLPASKELLCAFAAARVGEIVGGTARSTVPAVKVWHIIHNMSWKGGLCLHYTLKGVEKLVPTSSACEERPPVTKEMINQLERDLDLSSPEDAAVFAAACRAFWGQIRLGEILSDT</sequence>
<organism evidence="1 2">
    <name type="scientific">Mycena albidolilacea</name>
    <dbReference type="NCBI Taxonomy" id="1033008"/>
    <lineage>
        <taxon>Eukaryota</taxon>
        <taxon>Fungi</taxon>
        <taxon>Dikarya</taxon>
        <taxon>Basidiomycota</taxon>
        <taxon>Agaricomycotina</taxon>
        <taxon>Agaricomycetes</taxon>
        <taxon>Agaricomycetidae</taxon>
        <taxon>Agaricales</taxon>
        <taxon>Marasmiineae</taxon>
        <taxon>Mycenaceae</taxon>
        <taxon>Mycena</taxon>
    </lineage>
</organism>
<gene>
    <name evidence="1" type="ORF">DFH08DRAFT_805767</name>
</gene>
<name>A0AAD7AAE8_9AGAR</name>
<dbReference type="Proteomes" id="UP001218218">
    <property type="component" value="Unassembled WGS sequence"/>
</dbReference>
<proteinExistence type="predicted"/>
<evidence type="ECO:0000313" key="2">
    <source>
        <dbReference type="Proteomes" id="UP001218218"/>
    </source>
</evidence>
<evidence type="ECO:0000313" key="1">
    <source>
        <dbReference type="EMBL" id="KAJ7352554.1"/>
    </source>
</evidence>
<protein>
    <submittedName>
        <fullName evidence="1">Uncharacterized protein</fullName>
    </submittedName>
</protein>
<reference evidence="1" key="1">
    <citation type="submission" date="2023-03" db="EMBL/GenBank/DDBJ databases">
        <title>Massive genome expansion in bonnet fungi (Mycena s.s.) driven by repeated elements and novel gene families across ecological guilds.</title>
        <authorList>
            <consortium name="Lawrence Berkeley National Laboratory"/>
            <person name="Harder C.B."/>
            <person name="Miyauchi S."/>
            <person name="Viragh M."/>
            <person name="Kuo A."/>
            <person name="Thoen E."/>
            <person name="Andreopoulos B."/>
            <person name="Lu D."/>
            <person name="Skrede I."/>
            <person name="Drula E."/>
            <person name="Henrissat B."/>
            <person name="Morin E."/>
            <person name="Kohler A."/>
            <person name="Barry K."/>
            <person name="LaButti K."/>
            <person name="Morin E."/>
            <person name="Salamov A."/>
            <person name="Lipzen A."/>
            <person name="Mereny Z."/>
            <person name="Hegedus B."/>
            <person name="Baldrian P."/>
            <person name="Stursova M."/>
            <person name="Weitz H."/>
            <person name="Taylor A."/>
            <person name="Grigoriev I.V."/>
            <person name="Nagy L.G."/>
            <person name="Martin F."/>
            <person name="Kauserud H."/>
        </authorList>
    </citation>
    <scope>NUCLEOTIDE SEQUENCE</scope>
    <source>
        <strain evidence="1">CBHHK002</strain>
    </source>
</reference>
<dbReference type="AlphaFoldDB" id="A0AAD7AAE8"/>
<comment type="caution">
    <text evidence="1">The sequence shown here is derived from an EMBL/GenBank/DDBJ whole genome shotgun (WGS) entry which is preliminary data.</text>
</comment>
<keyword evidence="2" id="KW-1185">Reference proteome</keyword>
<accession>A0AAD7AAE8</accession>